<evidence type="ECO:0000313" key="2">
    <source>
        <dbReference type="EMBL" id="TGO34212.1"/>
    </source>
</evidence>
<comment type="similarity">
    <text evidence="1">Belongs to the short-chain dehydrogenases/reductases (SDR) family.</text>
</comment>
<protein>
    <recommendedName>
        <fullName evidence="4">NAD(P)-binding domain-containing protein</fullName>
    </recommendedName>
</protein>
<dbReference type="InterPro" id="IPR002347">
    <property type="entry name" value="SDR_fam"/>
</dbReference>
<dbReference type="PANTHER" id="PTHR43544:SF26">
    <property type="entry name" value="SHORT CHAIN DEHYDROGENASE_REDUCTASE FAMILY OXIDOREDUCTASE (JCVI)"/>
    <property type="match status" value="1"/>
</dbReference>
<dbReference type="GO" id="GO:0005737">
    <property type="term" value="C:cytoplasm"/>
    <property type="evidence" value="ECO:0007669"/>
    <property type="project" value="TreeGrafter"/>
</dbReference>
<accession>A0A4Z1GFL1</accession>
<comment type="caution">
    <text evidence="2">The sequence shown here is derived from an EMBL/GenBank/DDBJ whole genome shotgun (WGS) entry which is preliminary data.</text>
</comment>
<proteinExistence type="inferred from homology"/>
<dbReference type="InterPro" id="IPR051468">
    <property type="entry name" value="Fungal_SecMetab_SDRs"/>
</dbReference>
<organism evidence="2 3">
    <name type="scientific">Botrytis hyacinthi</name>
    <dbReference type="NCBI Taxonomy" id="278943"/>
    <lineage>
        <taxon>Eukaryota</taxon>
        <taxon>Fungi</taxon>
        <taxon>Dikarya</taxon>
        <taxon>Ascomycota</taxon>
        <taxon>Pezizomycotina</taxon>
        <taxon>Leotiomycetes</taxon>
        <taxon>Helotiales</taxon>
        <taxon>Sclerotiniaceae</taxon>
        <taxon>Botrytis</taxon>
    </lineage>
</organism>
<reference evidence="2 3" key="1">
    <citation type="submission" date="2017-12" db="EMBL/GenBank/DDBJ databases">
        <title>Comparative genomics of Botrytis spp.</title>
        <authorList>
            <person name="Valero-Jimenez C.A."/>
            <person name="Tapia P."/>
            <person name="Veloso J."/>
            <person name="Silva-Moreno E."/>
            <person name="Staats M."/>
            <person name="Valdes J.H."/>
            <person name="Van Kan J.A.L."/>
        </authorList>
    </citation>
    <scope>NUCLEOTIDE SEQUENCE [LARGE SCALE GENOMIC DNA]</scope>
    <source>
        <strain evidence="2 3">Bh0001</strain>
    </source>
</reference>
<name>A0A4Z1GFL1_9HELO</name>
<gene>
    <name evidence="2" type="ORF">BHYA_0207g00100</name>
</gene>
<dbReference type="Proteomes" id="UP000297814">
    <property type="component" value="Unassembled WGS sequence"/>
</dbReference>
<evidence type="ECO:0008006" key="4">
    <source>
        <dbReference type="Google" id="ProtNLM"/>
    </source>
</evidence>
<dbReference type="Gene3D" id="3.40.50.720">
    <property type="entry name" value="NAD(P)-binding Rossmann-like Domain"/>
    <property type="match status" value="2"/>
</dbReference>
<dbReference type="AlphaFoldDB" id="A0A4Z1GFL1"/>
<dbReference type="PRINTS" id="PR00081">
    <property type="entry name" value="GDHRDH"/>
</dbReference>
<evidence type="ECO:0000256" key="1">
    <source>
        <dbReference type="ARBA" id="ARBA00006484"/>
    </source>
</evidence>
<evidence type="ECO:0000313" key="3">
    <source>
        <dbReference type="Proteomes" id="UP000297814"/>
    </source>
</evidence>
<dbReference type="PANTHER" id="PTHR43544">
    <property type="entry name" value="SHORT-CHAIN DEHYDROGENASE/REDUCTASE"/>
    <property type="match status" value="1"/>
</dbReference>
<dbReference type="SUPFAM" id="SSF51735">
    <property type="entry name" value="NAD(P)-binding Rossmann-fold domains"/>
    <property type="match status" value="2"/>
</dbReference>
<dbReference type="GO" id="GO:0016491">
    <property type="term" value="F:oxidoreductase activity"/>
    <property type="evidence" value="ECO:0007669"/>
    <property type="project" value="TreeGrafter"/>
</dbReference>
<dbReference type="InterPro" id="IPR036291">
    <property type="entry name" value="NAD(P)-bd_dom_sf"/>
</dbReference>
<keyword evidence="3" id="KW-1185">Reference proteome</keyword>
<dbReference type="EMBL" id="PQXK01000207">
    <property type="protein sequence ID" value="TGO34212.1"/>
    <property type="molecule type" value="Genomic_DNA"/>
</dbReference>
<sequence length="168" mass="17878">MAPTIVLISGTNRGTGKGILELYLSKPSHTVIAANRDPNHPSSKALADLPTAEGSSLILVKVDATVSTDALELNQLDMPNSAYAPSKVAVHWLTKAIHREEPTLIAFPIDPGWVQTDLGNIGANHFGFDAAPLGVAECAAGLYKVIAESTRETHGGNLYKWDGEVLPW</sequence>